<organism evidence="5 6">
    <name type="scientific">Limisphaera ngatamarikiensis</name>
    <dbReference type="NCBI Taxonomy" id="1324935"/>
    <lineage>
        <taxon>Bacteria</taxon>
        <taxon>Pseudomonadati</taxon>
        <taxon>Verrucomicrobiota</taxon>
        <taxon>Verrucomicrobiia</taxon>
        <taxon>Limisphaerales</taxon>
        <taxon>Limisphaeraceae</taxon>
        <taxon>Limisphaera</taxon>
    </lineage>
</organism>
<dbReference type="CDD" id="cd07034">
    <property type="entry name" value="TPP_PYR_PFOR_IOR-alpha_like"/>
    <property type="match status" value="1"/>
</dbReference>
<dbReference type="Gene3D" id="3.40.920.10">
    <property type="entry name" value="Pyruvate-ferredoxin oxidoreductase, PFOR, domain III"/>
    <property type="match status" value="1"/>
</dbReference>
<evidence type="ECO:0000259" key="4">
    <source>
        <dbReference type="Pfam" id="PF17147"/>
    </source>
</evidence>
<dbReference type="InterPro" id="IPR050722">
    <property type="entry name" value="Pyruvate:ferred/Flavod_OxRd"/>
</dbReference>
<evidence type="ECO:0000259" key="3">
    <source>
        <dbReference type="Pfam" id="PF01855"/>
    </source>
</evidence>
<dbReference type="PANTHER" id="PTHR32154:SF20">
    <property type="entry name" value="2-OXOGLUTARATE OXIDOREDUCTASE SUBUNIT KORA"/>
    <property type="match status" value="1"/>
</dbReference>
<dbReference type="InterPro" id="IPR009014">
    <property type="entry name" value="Transketo_C/PFOR_II"/>
</dbReference>
<dbReference type="Pfam" id="PF17147">
    <property type="entry name" value="PFOR_II"/>
    <property type="match status" value="1"/>
</dbReference>
<dbReference type="PANTHER" id="PTHR32154">
    <property type="entry name" value="PYRUVATE-FLAVODOXIN OXIDOREDUCTASE-RELATED"/>
    <property type="match status" value="1"/>
</dbReference>
<keyword evidence="1" id="KW-0560">Oxidoreductase</keyword>
<dbReference type="Pfam" id="PF01855">
    <property type="entry name" value="POR_N"/>
    <property type="match status" value="1"/>
</dbReference>
<dbReference type="NCBIfam" id="TIGR03710">
    <property type="entry name" value="OAFO_sf"/>
    <property type="match status" value="1"/>
</dbReference>
<evidence type="ECO:0000256" key="1">
    <source>
        <dbReference type="ARBA" id="ARBA00023002"/>
    </source>
</evidence>
<evidence type="ECO:0000313" key="6">
    <source>
        <dbReference type="Proteomes" id="UP000477311"/>
    </source>
</evidence>
<dbReference type="Pfam" id="PF01558">
    <property type="entry name" value="POR"/>
    <property type="match status" value="1"/>
</dbReference>
<dbReference type="Gene3D" id="3.40.50.970">
    <property type="match status" value="1"/>
</dbReference>
<dbReference type="InterPro" id="IPR033412">
    <property type="entry name" value="PFOR_II"/>
</dbReference>
<reference evidence="5 6" key="1">
    <citation type="submission" date="2020-02" db="EMBL/GenBank/DDBJ databases">
        <title>Draft genome sequence of Limisphaera ngatamarikiensis NGM72.4T, a thermophilic Verrucomicrobia grouped in subdivision 3.</title>
        <authorList>
            <person name="Carere C.R."/>
            <person name="Steen J."/>
            <person name="Hugenholtz P."/>
            <person name="Stott M.B."/>
        </authorList>
    </citation>
    <scope>NUCLEOTIDE SEQUENCE [LARGE SCALE GENOMIC DNA]</scope>
    <source>
        <strain evidence="5 6">NGM72.4</strain>
    </source>
</reference>
<proteinExistence type="predicted"/>
<gene>
    <name evidence="5" type="ORF">G4L39_10405</name>
</gene>
<dbReference type="RefSeq" id="WP_165108037.1">
    <property type="nucleotide sequence ID" value="NZ_JAAKYA010000072.1"/>
</dbReference>
<sequence length="608" mass="66678">MSETIQSASPPEAVERIHPIQEAVIRIAGNSQDGIQAMGQILARLAGRSEQEVMTYMTIPSTISGGPSIFQVRIGSGEVLSAGDDADFLLAFYQHSYENHIHSLRKGGIVLYDTDNVEPKPEWQRDYVHIGVPITSQTIEAIGGTARDKGKNIFALGLVARFFDLNVPKLEQLIRERFQGKDESVVRNALLAFHAGYAYAANHLQEVFRLAESRKRERAQVVMSGNEALAYGLIAAGIRFGAAYPITPWSEVMEILRRELPKYGGIFVQAEDEIAAISMAIGASYAGYLAVTGSSGPGISLKSEAVGWAVNAEVPLVIIDVQRAGPSTGMPTNPEQSDLFIACYGSHGDAPRVVLAPADVEDCFYTAIEAVNIAREFSVPVFILSDQSIATRIEAFLEPDLERLCQDISPRFDPVPEHKPYDLNAPDGVTHHIPPGTRVLNGKYPVLTGLEHDEMGHPSALPKIHAAMTAKRRRKLQALARRLPRPETYGPNEGQVLLVGWGSTRGPIREAVDRARAQGLSVSALHLRHLNPLPNGLEEIFSGFRHIFVVEMNDEGLYGYGQLASILRARYCNPNIRGINKTDGLTFKVREILERLQEKLNALEARSA</sequence>
<dbReference type="SUPFAM" id="SSF52518">
    <property type="entry name" value="Thiamin diphosphate-binding fold (THDP-binding)"/>
    <property type="match status" value="1"/>
</dbReference>
<dbReference type="EMBL" id="JAAKYA010000072">
    <property type="protein sequence ID" value="NGO39801.1"/>
    <property type="molecule type" value="Genomic_DNA"/>
</dbReference>
<name>A0A6M1RWI4_9BACT</name>
<dbReference type="FunFam" id="3.40.50.970:FF:000022">
    <property type="entry name" value="2-oxoglutarate ferredoxin oxidoreductase alpha subunit"/>
    <property type="match status" value="1"/>
</dbReference>
<dbReference type="SUPFAM" id="SSF52922">
    <property type="entry name" value="TK C-terminal domain-like"/>
    <property type="match status" value="1"/>
</dbReference>
<dbReference type="InterPro" id="IPR029061">
    <property type="entry name" value="THDP-binding"/>
</dbReference>
<accession>A0A6M1RWI4</accession>
<evidence type="ECO:0000313" key="5">
    <source>
        <dbReference type="EMBL" id="NGO39801.1"/>
    </source>
</evidence>
<protein>
    <submittedName>
        <fullName evidence="5">2-oxoacid:acceptor oxidoreductase subunit alpha</fullName>
    </submittedName>
</protein>
<evidence type="ECO:0000259" key="2">
    <source>
        <dbReference type="Pfam" id="PF01558"/>
    </source>
</evidence>
<dbReference type="GO" id="GO:0016903">
    <property type="term" value="F:oxidoreductase activity, acting on the aldehyde or oxo group of donors"/>
    <property type="evidence" value="ECO:0007669"/>
    <property type="project" value="InterPro"/>
</dbReference>
<feature type="domain" description="Pyruvate/ketoisovalerate oxidoreductase catalytic" evidence="2">
    <location>
        <begin position="33"/>
        <end position="198"/>
    </location>
</feature>
<comment type="caution">
    <text evidence="5">The sequence shown here is derived from an EMBL/GenBank/DDBJ whole genome shotgun (WGS) entry which is preliminary data.</text>
</comment>
<dbReference type="GO" id="GO:0006979">
    <property type="term" value="P:response to oxidative stress"/>
    <property type="evidence" value="ECO:0007669"/>
    <property type="project" value="TreeGrafter"/>
</dbReference>
<dbReference type="Proteomes" id="UP000477311">
    <property type="component" value="Unassembled WGS sequence"/>
</dbReference>
<dbReference type="InterPro" id="IPR002880">
    <property type="entry name" value="Pyrv_Fd/Flavodoxin_OxRdtase_N"/>
</dbReference>
<dbReference type="AlphaFoldDB" id="A0A6M1RWI4"/>
<dbReference type="InterPro" id="IPR019752">
    <property type="entry name" value="Pyrv/ketoisovalerate_OxRed_cat"/>
</dbReference>
<feature type="domain" description="Pyruvate:ferredoxin oxidoreductase core" evidence="4">
    <location>
        <begin position="496"/>
        <end position="592"/>
    </location>
</feature>
<keyword evidence="6" id="KW-1185">Reference proteome</keyword>
<feature type="domain" description="Pyruvate flavodoxin/ferredoxin oxidoreductase pyrimidine binding" evidence="3">
    <location>
        <begin position="232"/>
        <end position="459"/>
    </location>
</feature>
<dbReference type="Gene3D" id="3.40.50.920">
    <property type="match status" value="1"/>
</dbReference>
<dbReference type="InterPro" id="IPR022367">
    <property type="entry name" value="2-oxoacid/accept_OxRdtase_asu"/>
</dbReference>
<dbReference type="SUPFAM" id="SSF53323">
    <property type="entry name" value="Pyruvate-ferredoxin oxidoreductase, PFOR, domain III"/>
    <property type="match status" value="1"/>
</dbReference>
<dbReference type="InterPro" id="IPR002869">
    <property type="entry name" value="Pyrv_flavodox_OxRed_cen"/>
</dbReference>